<dbReference type="Proteomes" id="UP000305423">
    <property type="component" value="Unassembled WGS sequence"/>
</dbReference>
<dbReference type="EMBL" id="PNEL01000021">
    <property type="protein sequence ID" value="TMN78343.1"/>
    <property type="molecule type" value="Genomic_DNA"/>
</dbReference>
<protein>
    <submittedName>
        <fullName evidence="2">Uncharacterized protein</fullName>
    </submittedName>
</protein>
<feature type="signal peptide" evidence="1">
    <location>
        <begin position="1"/>
        <end position="21"/>
    </location>
</feature>
<comment type="caution">
    <text evidence="2">The sequence shown here is derived from an EMBL/GenBank/DDBJ whole genome shotgun (WGS) entry which is preliminary data.</text>
</comment>
<accession>A0AAQ2EUF1</accession>
<reference evidence="3" key="2">
    <citation type="submission" date="2019-06" db="EMBL/GenBank/DDBJ databases">
        <title>Co-occurence of chitin degradation, pigmentation and bioactivity in marine Pseudoalteromonas.</title>
        <authorList>
            <person name="Sonnenschein E.C."/>
            <person name="Bech P.K."/>
        </authorList>
    </citation>
    <scope>NUCLEOTIDE SEQUENCE [LARGE SCALE GENOMIC DNA]</scope>
    <source>
        <strain evidence="3">S1607</strain>
    </source>
</reference>
<reference evidence="2 3" key="1">
    <citation type="submission" date="2017-12" db="EMBL/GenBank/DDBJ databases">
        <authorList>
            <person name="Paulsen S."/>
            <person name="Gram L.K."/>
        </authorList>
    </citation>
    <scope>NUCLEOTIDE SEQUENCE [LARGE SCALE GENOMIC DNA]</scope>
    <source>
        <strain evidence="2 3">S1607</strain>
    </source>
</reference>
<dbReference type="AlphaFoldDB" id="A0AAQ2EUF1"/>
<feature type="chain" id="PRO_5042848807" evidence="1">
    <location>
        <begin position="22"/>
        <end position="118"/>
    </location>
</feature>
<keyword evidence="1" id="KW-0732">Signal</keyword>
<proteinExistence type="predicted"/>
<evidence type="ECO:0000256" key="1">
    <source>
        <dbReference type="SAM" id="SignalP"/>
    </source>
</evidence>
<name>A0AAQ2EUF1_PSEO7</name>
<sequence>MCKLPLIITFFILMSVNTSYAKSITIDARFDMATALEQYRDEITDAHERSIRKRFRILIDARKGFDVGTLRLPRYVKKLHVSAVIYVYRGRDVSSPISINLFKLNKRVIAKINTKIRG</sequence>
<evidence type="ECO:0000313" key="2">
    <source>
        <dbReference type="EMBL" id="TMN78343.1"/>
    </source>
</evidence>
<evidence type="ECO:0000313" key="3">
    <source>
        <dbReference type="Proteomes" id="UP000305423"/>
    </source>
</evidence>
<organism evidence="2 3">
    <name type="scientific">Pseudoalteromonas piscicida</name>
    <dbReference type="NCBI Taxonomy" id="43662"/>
    <lineage>
        <taxon>Bacteria</taxon>
        <taxon>Pseudomonadati</taxon>
        <taxon>Pseudomonadota</taxon>
        <taxon>Gammaproteobacteria</taxon>
        <taxon>Alteromonadales</taxon>
        <taxon>Pseudoalteromonadaceae</taxon>
        <taxon>Pseudoalteromonas</taxon>
    </lineage>
</organism>
<gene>
    <name evidence="2" type="ORF">CWB74_08770</name>
</gene>